<proteinExistence type="predicted"/>
<dbReference type="NCBIfam" id="NF008112">
    <property type="entry name" value="PRK10859.1"/>
    <property type="match status" value="1"/>
</dbReference>
<reference evidence="5" key="1">
    <citation type="submission" date="2016-10" db="EMBL/GenBank/DDBJ databases">
        <title>Sequence of Gallionella enrichment culture.</title>
        <authorList>
            <person name="Poehlein A."/>
            <person name="Muehling M."/>
            <person name="Daniel R."/>
        </authorList>
    </citation>
    <scope>NUCLEOTIDE SEQUENCE</scope>
</reference>
<evidence type="ECO:0000256" key="1">
    <source>
        <dbReference type="ARBA" id="ARBA00004339"/>
    </source>
</evidence>
<gene>
    <name evidence="5" type="primary">mltF_2</name>
    <name evidence="5" type="ORF">GALL_15350</name>
</gene>
<dbReference type="InterPro" id="IPR023346">
    <property type="entry name" value="Lysozyme-like_dom_sf"/>
</dbReference>
<dbReference type="Gene3D" id="3.40.190.10">
    <property type="entry name" value="Periplasmic binding protein-like II"/>
    <property type="match status" value="2"/>
</dbReference>
<keyword evidence="3" id="KW-0998">Cell outer membrane</keyword>
<sequence>MRSLLPLQLAVALALCAWLWIKTTAVDPLPDWHQGELVVIVPPAEMEAENTFETELAERFAQQLQVKLKLIPLPIDQALPALAAHKAHLATGVRNTSDYAVRFGKAYQSLEELLICHGTTPDDLDELDGRELAVAAGSPQEAALREVRHEHDKLGWRSQRNTSPAELLEEVADGELDCTVANEEQLATARNYYPELGVALDIDSPSDMSWAFAVDGDAKLFDEAQQFFARIKQDGSLRQLIDRHYGHNDRLDAMDAEAFIAQTRTLLPRYKHWFQEAADLTGIEWQLLAALSYQESHWNPNATSYTNVRGMMMLTDETADRMNLENRLDAHSSILAGAHYLQLLKEQLPLRISEEDRLWMALAAYNQGMGHLEDARILASQSGLNPDVWADVKRMMPLLSRPSFYKNAKRGKARGGEAVILVETVRLYEDMLKRLDAQENLYQLPPTLKKSFVGSLIN</sequence>
<evidence type="ECO:0000256" key="2">
    <source>
        <dbReference type="ARBA" id="ARBA00022729"/>
    </source>
</evidence>
<dbReference type="EMBL" id="MLJW01000003">
    <property type="protein sequence ID" value="OIR18207.1"/>
    <property type="molecule type" value="Genomic_DNA"/>
</dbReference>
<evidence type="ECO:0000259" key="4">
    <source>
        <dbReference type="SMART" id="SM00062"/>
    </source>
</evidence>
<dbReference type="PANTHER" id="PTHR35936">
    <property type="entry name" value="MEMBRANE-BOUND LYTIC MUREIN TRANSGLYCOSYLASE F"/>
    <property type="match status" value="1"/>
</dbReference>
<accession>A0A1J5TBA4</accession>
<dbReference type="Pfam" id="PF00497">
    <property type="entry name" value="SBP_bac_3"/>
    <property type="match status" value="1"/>
</dbReference>
<dbReference type="GO" id="GO:0009279">
    <property type="term" value="C:cell outer membrane"/>
    <property type="evidence" value="ECO:0007669"/>
    <property type="project" value="UniProtKB-SubCell"/>
</dbReference>
<dbReference type="InterPro" id="IPR008258">
    <property type="entry name" value="Transglycosylase_SLT_dom_1"/>
</dbReference>
<dbReference type="SUPFAM" id="SSF53850">
    <property type="entry name" value="Periplasmic binding protein-like II"/>
    <property type="match status" value="1"/>
</dbReference>
<dbReference type="InterPro" id="IPR000189">
    <property type="entry name" value="Transglyc_AS"/>
</dbReference>
<feature type="domain" description="Solute-binding protein family 3/N-terminal" evidence="4">
    <location>
        <begin position="36"/>
        <end position="248"/>
    </location>
</feature>
<dbReference type="InterPro" id="IPR001638">
    <property type="entry name" value="Solute-binding_3/MltF_N"/>
</dbReference>
<keyword evidence="5" id="KW-0456">Lyase</keyword>
<dbReference type="Gene3D" id="1.10.530.10">
    <property type="match status" value="1"/>
</dbReference>
<protein>
    <submittedName>
        <fullName evidence="5">Membrane-bound lytic murein transglycosylase F</fullName>
        <ecNumber evidence="5">4.2.2.-</ecNumber>
    </submittedName>
</protein>
<keyword evidence="2" id="KW-0732">Signal</keyword>
<dbReference type="GO" id="GO:0008933">
    <property type="term" value="F:peptidoglycan lytic transglycosylase activity"/>
    <property type="evidence" value="ECO:0007669"/>
    <property type="project" value="InterPro"/>
</dbReference>
<dbReference type="AlphaFoldDB" id="A0A1J5TBA4"/>
<comment type="caution">
    <text evidence="5">The sequence shown here is derived from an EMBL/GenBank/DDBJ whole genome shotgun (WGS) entry which is preliminary data.</text>
</comment>
<dbReference type="GO" id="GO:0000270">
    <property type="term" value="P:peptidoglycan metabolic process"/>
    <property type="evidence" value="ECO:0007669"/>
    <property type="project" value="InterPro"/>
</dbReference>
<dbReference type="EC" id="4.2.2.-" evidence="5"/>
<dbReference type="PROSITE" id="PS00922">
    <property type="entry name" value="TRANSGLYCOSYLASE"/>
    <property type="match status" value="1"/>
</dbReference>
<dbReference type="SMART" id="SM00062">
    <property type="entry name" value="PBPb"/>
    <property type="match status" value="1"/>
</dbReference>
<name>A0A1J5TBA4_9ZZZZ</name>
<dbReference type="Pfam" id="PF01464">
    <property type="entry name" value="SLT"/>
    <property type="match status" value="1"/>
</dbReference>
<dbReference type="PANTHER" id="PTHR35936:SF32">
    <property type="entry name" value="MEMBRANE-BOUND LYTIC MUREIN TRANSGLYCOSYLASE F"/>
    <property type="match status" value="1"/>
</dbReference>
<comment type="subcellular location">
    <subcellularLocation>
        <location evidence="1">Cell outer membrane</location>
        <topology evidence="1">Peripheral membrane protein</topology>
    </subcellularLocation>
</comment>
<evidence type="ECO:0000256" key="3">
    <source>
        <dbReference type="ARBA" id="ARBA00023237"/>
    </source>
</evidence>
<dbReference type="CDD" id="cd13403">
    <property type="entry name" value="MLTF-like"/>
    <property type="match status" value="1"/>
</dbReference>
<keyword evidence="3" id="KW-0472">Membrane</keyword>
<dbReference type="SUPFAM" id="SSF53955">
    <property type="entry name" value="Lysozyme-like"/>
    <property type="match status" value="1"/>
</dbReference>
<evidence type="ECO:0000313" key="5">
    <source>
        <dbReference type="EMBL" id="OIR18207.1"/>
    </source>
</evidence>
<organism evidence="5">
    <name type="scientific">mine drainage metagenome</name>
    <dbReference type="NCBI Taxonomy" id="410659"/>
    <lineage>
        <taxon>unclassified sequences</taxon>
        <taxon>metagenomes</taxon>
        <taxon>ecological metagenomes</taxon>
    </lineage>
</organism>